<dbReference type="GO" id="GO:0051707">
    <property type="term" value="P:response to other organism"/>
    <property type="evidence" value="ECO:0007669"/>
    <property type="project" value="UniProtKB-ARBA"/>
</dbReference>
<dbReference type="SUPFAM" id="SSF52058">
    <property type="entry name" value="L domain-like"/>
    <property type="match status" value="4"/>
</dbReference>
<dbReference type="InterPro" id="IPR055414">
    <property type="entry name" value="LRR_R13L4/SHOC2-like"/>
</dbReference>
<dbReference type="Pfam" id="PF00931">
    <property type="entry name" value="NB-ARC"/>
    <property type="match status" value="2"/>
</dbReference>
<reference evidence="13 14" key="1">
    <citation type="submission" date="2024-06" db="EMBL/GenBank/DDBJ databases">
        <title>A chromosome level genome sequence of Diviner's sage (Salvia divinorum).</title>
        <authorList>
            <person name="Ford S.A."/>
            <person name="Ro D.-K."/>
            <person name="Ness R.W."/>
            <person name="Phillips M.A."/>
        </authorList>
    </citation>
    <scope>NUCLEOTIDE SEQUENCE [LARGE SCALE GENOMIC DNA]</scope>
    <source>
        <strain evidence="13">SAF-2024a</strain>
        <tissue evidence="13">Leaf</tissue>
    </source>
</reference>
<dbReference type="GO" id="GO:0005524">
    <property type="term" value="F:ATP binding"/>
    <property type="evidence" value="ECO:0007669"/>
    <property type="project" value="UniProtKB-KW"/>
</dbReference>
<dbReference type="SUPFAM" id="SSF52540">
    <property type="entry name" value="P-loop containing nucleoside triphosphate hydrolases"/>
    <property type="match status" value="2"/>
</dbReference>
<feature type="domain" description="Disease resistance R13L4/SHOC-2-like LRR" evidence="11">
    <location>
        <begin position="1601"/>
        <end position="1879"/>
    </location>
</feature>
<dbReference type="Pfam" id="PF23598">
    <property type="entry name" value="LRR_14"/>
    <property type="match status" value="1"/>
</dbReference>
<dbReference type="Gene3D" id="1.10.8.430">
    <property type="entry name" value="Helical domain of apoptotic protease-activating factors"/>
    <property type="match status" value="2"/>
</dbReference>
<keyword evidence="5" id="KW-0611">Plant defense</keyword>
<keyword evidence="3" id="KW-0677">Repeat</keyword>
<feature type="region of interest" description="Disordered" evidence="7">
    <location>
        <begin position="141"/>
        <end position="164"/>
    </location>
</feature>
<gene>
    <name evidence="13" type="ORF">AAHA92_04741</name>
</gene>
<feature type="domain" description="NB-ARC" evidence="8">
    <location>
        <begin position="1238"/>
        <end position="1410"/>
    </location>
</feature>
<dbReference type="PANTHER" id="PTHR36766:SF70">
    <property type="entry name" value="DISEASE RESISTANCE PROTEIN RGA4"/>
    <property type="match status" value="1"/>
</dbReference>
<dbReference type="Proteomes" id="UP001567538">
    <property type="component" value="Unassembled WGS sequence"/>
</dbReference>
<protein>
    <submittedName>
        <fullName evidence="13">Disease resistance protein RGA1</fullName>
    </submittedName>
</protein>
<dbReference type="Gene3D" id="3.80.10.10">
    <property type="entry name" value="Ribonuclease Inhibitor"/>
    <property type="match status" value="6"/>
</dbReference>
<dbReference type="Pfam" id="PF25019">
    <property type="entry name" value="LRR_R13L1-DRL21"/>
    <property type="match status" value="2"/>
</dbReference>
<evidence type="ECO:0000259" key="10">
    <source>
        <dbReference type="Pfam" id="PF23559"/>
    </source>
</evidence>
<dbReference type="InterPro" id="IPR042197">
    <property type="entry name" value="Apaf_helical"/>
</dbReference>
<dbReference type="Gene3D" id="1.20.5.4130">
    <property type="match status" value="1"/>
</dbReference>
<evidence type="ECO:0000256" key="5">
    <source>
        <dbReference type="ARBA" id="ARBA00022821"/>
    </source>
</evidence>
<comment type="similarity">
    <text evidence="1">Belongs to the disease resistance NB-LRR family.</text>
</comment>
<dbReference type="Pfam" id="PF18052">
    <property type="entry name" value="Rx_N"/>
    <property type="match status" value="1"/>
</dbReference>
<evidence type="ECO:0000313" key="13">
    <source>
        <dbReference type="EMBL" id="KAL1562128.1"/>
    </source>
</evidence>
<evidence type="ECO:0000256" key="1">
    <source>
        <dbReference type="ARBA" id="ARBA00008894"/>
    </source>
</evidence>
<dbReference type="InterPro" id="IPR058922">
    <property type="entry name" value="WHD_DRP"/>
</dbReference>
<dbReference type="FunFam" id="1.10.10.10:FF:000322">
    <property type="entry name" value="Probable disease resistance protein At1g63360"/>
    <property type="match status" value="2"/>
</dbReference>
<organism evidence="13 14">
    <name type="scientific">Salvia divinorum</name>
    <name type="common">Maria pastora</name>
    <name type="synonym">Diviner's sage</name>
    <dbReference type="NCBI Taxonomy" id="28513"/>
    <lineage>
        <taxon>Eukaryota</taxon>
        <taxon>Viridiplantae</taxon>
        <taxon>Streptophyta</taxon>
        <taxon>Embryophyta</taxon>
        <taxon>Tracheophyta</taxon>
        <taxon>Spermatophyta</taxon>
        <taxon>Magnoliopsida</taxon>
        <taxon>eudicotyledons</taxon>
        <taxon>Gunneridae</taxon>
        <taxon>Pentapetalae</taxon>
        <taxon>asterids</taxon>
        <taxon>lamiids</taxon>
        <taxon>Lamiales</taxon>
        <taxon>Lamiaceae</taxon>
        <taxon>Nepetoideae</taxon>
        <taxon>Mentheae</taxon>
        <taxon>Salviinae</taxon>
        <taxon>Salvia</taxon>
        <taxon>Salvia subgen. Calosphace</taxon>
    </lineage>
</organism>
<feature type="domain" description="NB-ARC" evidence="8">
    <location>
        <begin position="173"/>
        <end position="343"/>
    </location>
</feature>
<evidence type="ECO:0000256" key="4">
    <source>
        <dbReference type="ARBA" id="ARBA00022741"/>
    </source>
</evidence>
<evidence type="ECO:0000256" key="2">
    <source>
        <dbReference type="ARBA" id="ARBA00022614"/>
    </source>
</evidence>
<evidence type="ECO:0000313" key="14">
    <source>
        <dbReference type="Proteomes" id="UP001567538"/>
    </source>
</evidence>
<feature type="domain" description="Disease resistance protein winged helix" evidence="10">
    <location>
        <begin position="427"/>
        <end position="498"/>
    </location>
</feature>
<evidence type="ECO:0000256" key="7">
    <source>
        <dbReference type="SAM" id="MobiDB-lite"/>
    </source>
</evidence>
<evidence type="ECO:0000259" key="8">
    <source>
        <dbReference type="Pfam" id="PF00931"/>
    </source>
</evidence>
<name>A0ABD1I2U5_SALDI</name>
<dbReference type="Pfam" id="PF23559">
    <property type="entry name" value="WHD_DRP"/>
    <property type="match status" value="2"/>
</dbReference>
<keyword evidence="14" id="KW-1185">Reference proteome</keyword>
<dbReference type="InterPro" id="IPR036388">
    <property type="entry name" value="WH-like_DNA-bd_sf"/>
</dbReference>
<evidence type="ECO:0000256" key="6">
    <source>
        <dbReference type="ARBA" id="ARBA00022840"/>
    </source>
</evidence>
<dbReference type="InterPro" id="IPR027417">
    <property type="entry name" value="P-loop_NTPase"/>
</dbReference>
<dbReference type="InterPro" id="IPR056789">
    <property type="entry name" value="LRR_R13L1-DRL21"/>
</dbReference>
<evidence type="ECO:0000259" key="11">
    <source>
        <dbReference type="Pfam" id="PF23598"/>
    </source>
</evidence>
<feature type="domain" description="R13L1/DRL21-like LRR repeat region" evidence="12">
    <location>
        <begin position="2108"/>
        <end position="2167"/>
    </location>
</feature>
<feature type="compositionally biased region" description="Polar residues" evidence="7">
    <location>
        <begin position="148"/>
        <end position="162"/>
    </location>
</feature>
<dbReference type="Gene3D" id="1.10.10.10">
    <property type="entry name" value="Winged helix-like DNA-binding domain superfamily/Winged helix DNA-binding domain"/>
    <property type="match status" value="2"/>
</dbReference>
<dbReference type="GO" id="GO:0006952">
    <property type="term" value="P:defense response"/>
    <property type="evidence" value="ECO:0007669"/>
    <property type="project" value="UniProtKB-KW"/>
</dbReference>
<dbReference type="InterPro" id="IPR032675">
    <property type="entry name" value="LRR_dom_sf"/>
</dbReference>
<dbReference type="InterPro" id="IPR041118">
    <property type="entry name" value="Rx_N"/>
</dbReference>
<comment type="caution">
    <text evidence="13">The sequence shown here is derived from an EMBL/GenBank/DDBJ whole genome shotgun (WGS) entry which is preliminary data.</text>
</comment>
<evidence type="ECO:0000259" key="9">
    <source>
        <dbReference type="Pfam" id="PF18052"/>
    </source>
</evidence>
<keyword evidence="2" id="KW-0433">Leucine-rich repeat</keyword>
<evidence type="ECO:0000256" key="3">
    <source>
        <dbReference type="ARBA" id="ARBA00022737"/>
    </source>
</evidence>
<dbReference type="InterPro" id="IPR002182">
    <property type="entry name" value="NB-ARC"/>
</dbReference>
<feature type="domain" description="Disease resistance N-terminal" evidence="9">
    <location>
        <begin position="1083"/>
        <end position="1160"/>
    </location>
</feature>
<feature type="domain" description="R13L1/DRL21-like LRR repeat region" evidence="12">
    <location>
        <begin position="652"/>
        <end position="786"/>
    </location>
</feature>
<dbReference type="PRINTS" id="PR00364">
    <property type="entry name" value="DISEASERSIST"/>
</dbReference>
<feature type="domain" description="Disease resistance protein winged helix" evidence="10">
    <location>
        <begin position="1490"/>
        <end position="1561"/>
    </location>
</feature>
<dbReference type="PANTHER" id="PTHR36766">
    <property type="entry name" value="PLANT BROAD-SPECTRUM MILDEW RESISTANCE PROTEIN RPW8"/>
    <property type="match status" value="1"/>
</dbReference>
<dbReference type="EMBL" id="JBEAFC010000003">
    <property type="protein sequence ID" value="KAL1562128.1"/>
    <property type="molecule type" value="Genomic_DNA"/>
</dbReference>
<dbReference type="Gene3D" id="3.40.50.300">
    <property type="entry name" value="P-loop containing nucleotide triphosphate hydrolases"/>
    <property type="match status" value="2"/>
</dbReference>
<sequence length="2192" mass="247373">MELEAAAAAASINVAIENVINFGTKIPESSGMHKNVQTLIRSLQTVQVSLCDKEAIITNGFKQWLKKLGPVVFDAENVVDELKYHPLSKETNIAKPSTIKAKVRTYLPSPNLDGTERSLAQRINEINENLESIKNEGKILGPKGSPVSAPSLTHASGETGSSLPDPVFVEKEDDVLELADWLITKTTKQTARVFDILAIQGQVGTGKTMLARKLFNHECIKARFDLHIWVNLDDICDSDDLLTKILATFTSDQVESRQDILKRLQQAFIGKTCLLVLDDAWDDDAWIWEDFLILMNGVISTMGNAIIITTRDTDVAEIKMPFHIHQLKSLTVEECWSIIKNITSGKQNVTTDLERTGRMIAKRCMALPLVAYLVGGILHGKSQEQWESMAEKLHSQDEWQLISDILRLSFLNLSTSSMKMCFAFCSIFPKGYEIVKQELIELWMAEGFLQPEEGYDMESVGEKFLNVLVQKSMLQIADRGENGEVESFMMQHLLHDLACSVSGSHYDAEDSIPVRYSNSTVEEGAKDLRTLLWEGEISDSKLSDYPCLRTLSLTRVKELPSSVKKLIHLRNLNISKSRITQLPEWIGKLRNLQTLRADTQSLTELPSTLKDLINLRHLYVLSDIKLPAEMGRLTNLRTLKHFVVGKDKGYQIEELEGLNNLKGEIHISNLENVCNEEETAKANIHQKLNLSELVFTWSEEREDGKINDESVLEGLQPHPNLKKLEIRGFKGKTFPLWTQKMEVRYGSQGSWEPLKNLIQISLSSCSECEQIPKLEHLSNLKSLSLIGLKKVRSMNSLPTHLMSLCIHGLEILETLPDSVIHMNRDLSTLEIIGCPNLKEMGKPCDGGWQYSKRILRVLRIVDCGKLKEIPYPMVESWAPSLEILELAKLLELANLPMVIGCVAKSSRLRELKIAYVPEFITTHSVESWHFGGLQKLTLDVSGEADGFIKEKVNEILEGCCKSLTQLCLQGNETSNWVPESIQDLTALSKLELQNFGIEELPEWFKKLSSLSQLSLSSCSKLKHLLSWEALECLTELRHLDVKHCPELQIGFAWFVIPHLTIKADKHINENLDGVMSFAANEFLINSLASSFKQEYSSNEDVKHLQTHLVTMQDYLNGTTKNSICKDFDVQIWLKDLRALAFNADNVLDELNYRAIDKVQSSFSFFNARQPTKQTRQGISHSLMHVKEINKKFEHMIERANKLKLGVQTTLVTEPTASSYSVIPDPIFIGRGEDVDILVKKLITSIQEKAISILAIVGKGGVGKETLTREVLNHEDIKARFGLHVWVHVSRISHPVLLLKKILSMLTSETNIGGVETKESILKGLQQALKDKTYILVLVLDNVGYEDVKKWKIFIDLIPKVTSTKGNAVIITTKNSEVASLVDSHLKHPLKGLSDEDCWFIIKEKAFPNEDVQSEYETVGREIAKVCQGLPLAANVVGGVLEGTSMEEWMVFKENCLSDTGKAESISNILKWSFDRLLSSSLKICFAYCSIFPKGYKIVKQELIELWIAEQFLQPNGGNDMESEGDTLSNVLVHNSFLQVAERDRYGNVLSFVMHDLMHDLASALQKILRSLDDTPRYLLHGKDCSSYITEDTKKSLRTLFFQGEIHDTMFSTCESLRALSLDCGRVKELPSSIRELIHLRNLNVSRTGIEYLPDWISELRYLQTINASTESLRKLPSTLKYLISLRHLYLCHGVELPAEIGRLTDLQELKFGVGKDKGYRIEELECLYNLKQLSIYNLEKVRGKEEAQKAKLSQKRNLAKLSFEWDVDRKGEASNDVAVLRGLEPHPGLKMLKIAGFAGKNFPSWVEKMVVGDKPLIGLIEITLSGCQGCEEIPELGQLPNLKILNLRSLSKVTCIKSSFYGNNVRGDSFPALETLLLTGMSELEKIEDVGQKVRVFPRLVSLKIYWCHKLECLPSRLFLQAHGLKEMDVRNCSKLSALPYHLDTLDSLESLTIKGCQNLELIVSPNSRGELKSLCSLEISECQKLTEIVKPRAPSLKKVSIVELKSLQNLSKFLDSLKQYTPFLAQLAIVGVPKFISYYPKWNLRHLRKLEIDVSMELSGKTSDDMRKTSDDMGKTVGLMLQSCRLSLGELKLTGLEIWDVLPELIQLLTALYSLELENFGVTVLPKWFKDLSCLKKLCLSNFPKLTHLPSMKHFTELQEFHICNCPKINMEYEGLKIVRSCAIYVNRDPL</sequence>
<keyword evidence="6" id="KW-0067">ATP-binding</keyword>
<proteinExistence type="inferred from homology"/>
<evidence type="ECO:0000259" key="12">
    <source>
        <dbReference type="Pfam" id="PF25019"/>
    </source>
</evidence>
<accession>A0ABD1I2U5</accession>
<keyword evidence="4" id="KW-0547">Nucleotide-binding</keyword>